<sequence>MRSRTLSVAAAGTLILVFSFISACSVLNKSPNTMPSVNNNIAKSPNDKRQYRAVTLDNGLQALLISDPETDKAAAAIDVDVGSGADPIGREGLAHFLEHMLFLGTEKYPQPDEYQSFINQHGGSHNAFTAFDHTNYFFDVDADALEPALDRFSQQFVAPLFSEAYVEREKNAVHSEYTSKLREDSRRFFAAVKQAINPAHPMAKFAVGNLETLADRPGENVRDALLKFYEQHYSADIMKLTVYGKEPLDTMEAWVKEKFSGVKKRDIEHNQKRPPLFKPGAAPTLLSIKPIKEKRSLHLMFEAPPIEPYFHAKPVYYLTNLIGHEGEGSLLSWLKQQNLAEGLSSGLFTSEEDSSVVSVSITLTEKGQKNWIKVIRDVFTYINLIKQQGIEEWRFQEQAKMLDIAYRFQDQAAPIHYVSSLAGRLQDHSPDQVLRAPYAMDDYDAKVLKEFADRLSPENMLAVLSAPEVATDKTERWYETPYSVRAFTTEEDAEIRTPDQQAAIHLPGPNEFIPDDLDLLAGPDMAVPEKIYAKPGYDVWFARDRSFDSPKSSFYLSIRSQLANKSPRDQALTELFISLARDELSEYSYPAYLAGLDFKLYKHLRGITLRIDGFSDKQPVLLERILTTLKQPELREDRFNQFKKDMLRDLKNAIQDKPFERLASEARTWLLQPYWTEKQQIDALKNITLDDVRAFAPTALKDINLVALAHGNISREQALHAANVVEKQLLADANIVEVQKSAVVDIQGGDWFKEINTPHQDSAYLYYVQGPGKTYADRAAFGMIAQIISPEYYNDIRTEAQMGYVVFATPYTLLDTPALAFIVQSPSHTPKQIHTATEDFIARFAKELRLLPEAEFEKHKAALKARLMEKDQTLEQRSDRFWTEIDVGNEQFDTLNQIASEVDKLSLELLADYFDKQFVTDKSALLVVTDGDKNGVHWRPGKAEPLKDKESWLNANKLFPLRVKY</sequence>
<feature type="domain" description="Peptidase M16 N-terminal" evidence="15">
    <location>
        <begin position="63"/>
        <end position="193"/>
    </location>
</feature>
<dbReference type="Pfam" id="PF05193">
    <property type="entry name" value="Peptidase_M16_C"/>
    <property type="match status" value="1"/>
</dbReference>
<dbReference type="InterPro" id="IPR007863">
    <property type="entry name" value="Peptidase_M16_C"/>
</dbReference>
<evidence type="ECO:0000259" key="16">
    <source>
        <dbReference type="Pfam" id="PF05193"/>
    </source>
</evidence>
<feature type="domain" description="Peptidase M16 C-terminal" evidence="16">
    <location>
        <begin position="222"/>
        <end position="400"/>
    </location>
</feature>
<dbReference type="Pfam" id="PF16187">
    <property type="entry name" value="Peptidase_M16_M"/>
    <property type="match status" value="1"/>
</dbReference>
<dbReference type="Pfam" id="PF00675">
    <property type="entry name" value="Peptidase_M16"/>
    <property type="match status" value="1"/>
</dbReference>
<evidence type="ECO:0000256" key="8">
    <source>
        <dbReference type="ARBA" id="ARBA00022801"/>
    </source>
</evidence>
<comment type="similarity">
    <text evidence="3 14">Belongs to the peptidase M16 family.</text>
</comment>
<comment type="cofactor">
    <cofactor evidence="1">
        <name>Zn(2+)</name>
        <dbReference type="ChEBI" id="CHEBI:29105"/>
    </cofactor>
</comment>
<dbReference type="FunFam" id="3.30.830.10:FF:000005">
    <property type="entry name" value="nardilysin isoform X1"/>
    <property type="match status" value="1"/>
</dbReference>
<evidence type="ECO:0000256" key="9">
    <source>
        <dbReference type="ARBA" id="ARBA00022833"/>
    </source>
</evidence>
<comment type="function">
    <text evidence="2">Endopeptidase that degrades small peptides of less than 7 kDa, such as glucagon and insulin.</text>
</comment>
<dbReference type="Pfam" id="PF22456">
    <property type="entry name" value="PqqF-like_C_4"/>
    <property type="match status" value="1"/>
</dbReference>
<protein>
    <recommendedName>
        <fullName evidence="5">Protease 3</fullName>
        <ecNumber evidence="4">3.4.24.55</ecNumber>
    </recommendedName>
    <alternativeName>
        <fullName evidence="13">Pitrilysin</fullName>
    </alternativeName>
    <alternativeName>
        <fullName evidence="12">Protease III</fullName>
    </alternativeName>
    <alternativeName>
        <fullName evidence="11">Protease pi</fullName>
    </alternativeName>
</protein>
<dbReference type="InterPro" id="IPR050626">
    <property type="entry name" value="Peptidase_M16"/>
</dbReference>
<dbReference type="InterPro" id="IPR001431">
    <property type="entry name" value="Pept_M16_Zn_BS"/>
</dbReference>
<keyword evidence="6" id="KW-0645">Protease</keyword>
<dbReference type="AlphaFoldDB" id="Q2SCD7"/>
<reference evidence="19 20" key="1">
    <citation type="journal article" date="2005" name="Nucleic Acids Res.">
        <title>Genomic blueprint of Hahella chejuensis, a marine microbe producing an algicidal agent.</title>
        <authorList>
            <person name="Jeong H."/>
            <person name="Yim J.H."/>
            <person name="Lee C."/>
            <person name="Choi S.-H."/>
            <person name="Park Y.K."/>
            <person name="Yoon S.H."/>
            <person name="Hur C.-G."/>
            <person name="Kang H.-Y."/>
            <person name="Kim D."/>
            <person name="Lee H.H."/>
            <person name="Park K.H."/>
            <person name="Park S.-H."/>
            <person name="Park H.-S."/>
            <person name="Lee H.K."/>
            <person name="Oh T.K."/>
            <person name="Kim J.F."/>
        </authorList>
    </citation>
    <scope>NUCLEOTIDE SEQUENCE [LARGE SCALE GENOMIC DNA]</scope>
    <source>
        <strain evidence="19 20">KCTC 2396</strain>
    </source>
</reference>
<keyword evidence="20" id="KW-1185">Reference proteome</keyword>
<dbReference type="PROSITE" id="PS51257">
    <property type="entry name" value="PROKAR_LIPOPROTEIN"/>
    <property type="match status" value="1"/>
</dbReference>
<dbReference type="eggNOG" id="COG1025">
    <property type="taxonomic scope" value="Bacteria"/>
</dbReference>
<dbReference type="GO" id="GO:0006508">
    <property type="term" value="P:proteolysis"/>
    <property type="evidence" value="ECO:0007669"/>
    <property type="project" value="UniProtKB-KW"/>
</dbReference>
<dbReference type="PROSITE" id="PS00143">
    <property type="entry name" value="INSULINASE"/>
    <property type="match status" value="1"/>
</dbReference>
<proteinExistence type="inferred from homology"/>
<keyword evidence="9" id="KW-0862">Zinc</keyword>
<dbReference type="EC" id="3.4.24.55" evidence="4"/>
<evidence type="ECO:0000256" key="4">
    <source>
        <dbReference type="ARBA" id="ARBA00012449"/>
    </source>
</evidence>
<dbReference type="MEROPS" id="M16.A01"/>
<organism evidence="19 20">
    <name type="scientific">Hahella chejuensis (strain KCTC 2396)</name>
    <dbReference type="NCBI Taxonomy" id="349521"/>
    <lineage>
        <taxon>Bacteria</taxon>
        <taxon>Pseudomonadati</taxon>
        <taxon>Pseudomonadota</taxon>
        <taxon>Gammaproteobacteria</taxon>
        <taxon>Oceanospirillales</taxon>
        <taxon>Hahellaceae</taxon>
        <taxon>Hahella</taxon>
    </lineage>
</organism>
<evidence type="ECO:0000313" key="19">
    <source>
        <dbReference type="EMBL" id="ABC31687.1"/>
    </source>
</evidence>
<dbReference type="PANTHER" id="PTHR43690">
    <property type="entry name" value="NARDILYSIN"/>
    <property type="match status" value="1"/>
</dbReference>
<feature type="domain" description="Coenzyme PQQ synthesis protein F-like C-terminal lobe" evidence="18">
    <location>
        <begin position="783"/>
        <end position="882"/>
    </location>
</feature>
<evidence type="ECO:0000256" key="10">
    <source>
        <dbReference type="ARBA" id="ARBA00023049"/>
    </source>
</evidence>
<dbReference type="GO" id="GO:0046872">
    <property type="term" value="F:metal ion binding"/>
    <property type="evidence" value="ECO:0007669"/>
    <property type="project" value="UniProtKB-KW"/>
</dbReference>
<keyword evidence="8" id="KW-0378">Hydrolase</keyword>
<dbReference type="PANTHER" id="PTHR43690:SF18">
    <property type="entry name" value="INSULIN-DEGRADING ENZYME-RELATED"/>
    <property type="match status" value="1"/>
</dbReference>
<gene>
    <name evidence="19" type="ordered locus">HCH_05001</name>
</gene>
<dbReference type="Gene3D" id="3.30.830.10">
    <property type="entry name" value="Metalloenzyme, LuxS/M16 peptidase-like"/>
    <property type="match status" value="4"/>
</dbReference>
<evidence type="ECO:0000256" key="7">
    <source>
        <dbReference type="ARBA" id="ARBA00022723"/>
    </source>
</evidence>
<dbReference type="InterPro" id="IPR054734">
    <property type="entry name" value="PqqF-like_C_4"/>
</dbReference>
<dbReference type="SUPFAM" id="SSF63411">
    <property type="entry name" value="LuxS/MPP-like metallohydrolase"/>
    <property type="match status" value="4"/>
</dbReference>
<evidence type="ECO:0000256" key="13">
    <source>
        <dbReference type="ARBA" id="ARBA00033450"/>
    </source>
</evidence>
<keyword evidence="7" id="KW-0479">Metal-binding</keyword>
<evidence type="ECO:0000256" key="3">
    <source>
        <dbReference type="ARBA" id="ARBA00007261"/>
    </source>
</evidence>
<dbReference type="GO" id="GO:0004222">
    <property type="term" value="F:metalloendopeptidase activity"/>
    <property type="evidence" value="ECO:0007669"/>
    <property type="project" value="UniProtKB-EC"/>
</dbReference>
<evidence type="ECO:0000256" key="6">
    <source>
        <dbReference type="ARBA" id="ARBA00022670"/>
    </source>
</evidence>
<evidence type="ECO:0000256" key="12">
    <source>
        <dbReference type="ARBA" id="ARBA00031184"/>
    </source>
</evidence>
<dbReference type="KEGG" id="hch:HCH_05001"/>
<evidence type="ECO:0000259" key="17">
    <source>
        <dbReference type="Pfam" id="PF16187"/>
    </source>
</evidence>
<evidence type="ECO:0000256" key="11">
    <source>
        <dbReference type="ARBA" id="ARBA00029597"/>
    </source>
</evidence>
<evidence type="ECO:0000313" key="20">
    <source>
        <dbReference type="Proteomes" id="UP000000238"/>
    </source>
</evidence>
<dbReference type="InterPro" id="IPR032632">
    <property type="entry name" value="Peptidase_M16_M"/>
</dbReference>
<dbReference type="GO" id="GO:0005737">
    <property type="term" value="C:cytoplasm"/>
    <property type="evidence" value="ECO:0007669"/>
    <property type="project" value="UniProtKB-ARBA"/>
</dbReference>
<dbReference type="OrthoDB" id="9811314at2"/>
<dbReference type="HOGENOM" id="CLU_004639_1_1_6"/>
<evidence type="ECO:0000259" key="18">
    <source>
        <dbReference type="Pfam" id="PF22456"/>
    </source>
</evidence>
<dbReference type="EMBL" id="CP000155">
    <property type="protein sequence ID" value="ABC31687.1"/>
    <property type="molecule type" value="Genomic_DNA"/>
</dbReference>
<evidence type="ECO:0000256" key="1">
    <source>
        <dbReference type="ARBA" id="ARBA00001947"/>
    </source>
</evidence>
<dbReference type="InterPro" id="IPR011765">
    <property type="entry name" value="Pept_M16_N"/>
</dbReference>
<dbReference type="STRING" id="349521.HCH_05001"/>
<evidence type="ECO:0000259" key="15">
    <source>
        <dbReference type="Pfam" id="PF00675"/>
    </source>
</evidence>
<dbReference type="InterPro" id="IPR011249">
    <property type="entry name" value="Metalloenz_LuxS/M16"/>
</dbReference>
<accession>Q2SCD7</accession>
<feature type="domain" description="Peptidase M16 middle/third" evidence="17">
    <location>
        <begin position="406"/>
        <end position="682"/>
    </location>
</feature>
<name>Q2SCD7_HAHCH</name>
<dbReference type="FunFam" id="3.30.830.10:FF:000012">
    <property type="entry name" value="Protease 3"/>
    <property type="match status" value="1"/>
</dbReference>
<dbReference type="Proteomes" id="UP000000238">
    <property type="component" value="Chromosome"/>
</dbReference>
<evidence type="ECO:0000256" key="14">
    <source>
        <dbReference type="RuleBase" id="RU004447"/>
    </source>
</evidence>
<evidence type="ECO:0000256" key="5">
    <source>
        <dbReference type="ARBA" id="ARBA00017565"/>
    </source>
</evidence>
<keyword evidence="10" id="KW-0482">Metalloprotease</keyword>
<evidence type="ECO:0000256" key="2">
    <source>
        <dbReference type="ARBA" id="ARBA00002184"/>
    </source>
</evidence>